<sequence>MANAFGIIAPAGTYMRVEGLQDFRPISAFSFLGRYRIVDFPVSNLSNSGIERVQLYVNNENPRSLAEHVGTGRIYNINSKRGLLQMMFSHESALSDIYNTDVKAYLENLPSIERCHQKYVIITPSYMVFKQDYDKLLDEHINSKADITLLYHKVNNADTSYRNCYTLELNRQKGFKSMRINTGTVADRNIFMDTYVMHKDLFIELLKKARKLSAISRLTNIIHAESENLDIRGVQHKGYFAAITDFRAYYEANMELLNLDDAESLFSNDWPIYTHTTDSCPVQYTSSASVKKTMVANGCVIEGNVENSVIGRGVEIKKGAIVRNCIIMGHVIIEEGVRIENMVVDKWARITAKQNIVCPEDEPGYIRRMDII</sequence>
<dbReference type="Gene3D" id="3.90.550.10">
    <property type="entry name" value="Spore Coat Polysaccharide Biosynthesis Protein SpsA, Chain A"/>
    <property type="match status" value="1"/>
</dbReference>
<dbReference type="SUPFAM" id="SSF51161">
    <property type="entry name" value="Trimeric LpxA-like enzymes"/>
    <property type="match status" value="1"/>
</dbReference>
<dbReference type="Pfam" id="PF24894">
    <property type="entry name" value="Hexapep_GlmU"/>
    <property type="match status" value="1"/>
</dbReference>
<evidence type="ECO:0000313" key="6">
    <source>
        <dbReference type="Proteomes" id="UP000182584"/>
    </source>
</evidence>
<dbReference type="Pfam" id="PF00483">
    <property type="entry name" value="NTP_transferase"/>
    <property type="match status" value="1"/>
</dbReference>
<comment type="similarity">
    <text evidence="1">Belongs to the bacterial/plant glucose-1-phosphate adenylyltransferase family.</text>
</comment>
<evidence type="ECO:0000259" key="3">
    <source>
        <dbReference type="Pfam" id="PF00483"/>
    </source>
</evidence>
<keyword evidence="2" id="KW-0320">Glycogen biosynthesis</keyword>
<dbReference type="PANTHER" id="PTHR43523:SF6">
    <property type="entry name" value="GLYCOGEN BIOSYNTHESIS PROTEIN GLGD"/>
    <property type="match status" value="1"/>
</dbReference>
<dbReference type="InterPro" id="IPR005835">
    <property type="entry name" value="NTP_transferase_dom"/>
</dbReference>
<accession>A0A1H9UZ60</accession>
<dbReference type="InterPro" id="IPR011004">
    <property type="entry name" value="Trimer_LpxA-like_sf"/>
</dbReference>
<evidence type="ECO:0000256" key="2">
    <source>
        <dbReference type="ARBA" id="ARBA00023056"/>
    </source>
</evidence>
<evidence type="ECO:0000313" key="5">
    <source>
        <dbReference type="EMBL" id="SES14810.1"/>
    </source>
</evidence>
<dbReference type="GO" id="GO:0008878">
    <property type="term" value="F:glucose-1-phosphate adenylyltransferase activity"/>
    <property type="evidence" value="ECO:0007669"/>
    <property type="project" value="InterPro"/>
</dbReference>
<organism evidence="5 6">
    <name type="scientific">Butyrivibrio fibrisolvens</name>
    <dbReference type="NCBI Taxonomy" id="831"/>
    <lineage>
        <taxon>Bacteria</taxon>
        <taxon>Bacillati</taxon>
        <taxon>Bacillota</taxon>
        <taxon>Clostridia</taxon>
        <taxon>Lachnospirales</taxon>
        <taxon>Lachnospiraceae</taxon>
        <taxon>Butyrivibrio</taxon>
    </lineage>
</organism>
<name>A0A1H9UZ60_BUTFI</name>
<dbReference type="InterPro" id="IPR029044">
    <property type="entry name" value="Nucleotide-diphossugar_trans"/>
</dbReference>
<dbReference type="InterPro" id="IPR011832">
    <property type="entry name" value="GlgDAde_trans"/>
</dbReference>
<feature type="domain" description="Nucleotidyl transferase" evidence="3">
    <location>
        <begin position="16"/>
        <end position="157"/>
    </location>
</feature>
<dbReference type="EMBL" id="FOGJ01000020">
    <property type="protein sequence ID" value="SES14810.1"/>
    <property type="molecule type" value="Genomic_DNA"/>
</dbReference>
<evidence type="ECO:0000256" key="1">
    <source>
        <dbReference type="ARBA" id="ARBA00010443"/>
    </source>
</evidence>
<dbReference type="Proteomes" id="UP000182584">
    <property type="component" value="Unassembled WGS sequence"/>
</dbReference>
<dbReference type="InterPro" id="IPR011831">
    <property type="entry name" value="ADP-Glc_PPase"/>
</dbReference>
<keyword evidence="5" id="KW-0548">Nucleotidyltransferase</keyword>
<dbReference type="Gene3D" id="2.160.10.10">
    <property type="entry name" value="Hexapeptide repeat proteins"/>
    <property type="match status" value="1"/>
</dbReference>
<keyword evidence="5" id="KW-0808">Transferase</keyword>
<dbReference type="GO" id="GO:0005978">
    <property type="term" value="P:glycogen biosynthetic process"/>
    <property type="evidence" value="ECO:0007669"/>
    <property type="project" value="UniProtKB-KW"/>
</dbReference>
<dbReference type="CDD" id="cd04651">
    <property type="entry name" value="LbH_G1P_AT_C"/>
    <property type="match status" value="1"/>
</dbReference>
<dbReference type="eggNOG" id="COG0448">
    <property type="taxonomic scope" value="Bacteria"/>
</dbReference>
<gene>
    <name evidence="5" type="ORF">SAMN04487884_12063</name>
</gene>
<dbReference type="RefSeq" id="WP_027206187.1">
    <property type="nucleotide sequence ID" value="NZ_FOGJ01000020.1"/>
</dbReference>
<dbReference type="SUPFAM" id="SSF53448">
    <property type="entry name" value="Nucleotide-diphospho-sugar transferases"/>
    <property type="match status" value="1"/>
</dbReference>
<proteinExistence type="inferred from homology"/>
<evidence type="ECO:0000259" key="4">
    <source>
        <dbReference type="Pfam" id="PF24894"/>
    </source>
</evidence>
<dbReference type="OrthoDB" id="9801810at2"/>
<protein>
    <submittedName>
        <fullName evidence="5">Glucose-1-phosphate adenylyltransferase</fullName>
    </submittedName>
</protein>
<dbReference type="AlphaFoldDB" id="A0A1H9UZ60"/>
<dbReference type="InterPro" id="IPR056818">
    <property type="entry name" value="GlmU/GlgC-like_hexapep"/>
</dbReference>
<dbReference type="PANTHER" id="PTHR43523">
    <property type="entry name" value="GLUCOSE-1-PHOSPHATE ADENYLYLTRANSFERASE-RELATED"/>
    <property type="match status" value="1"/>
</dbReference>
<feature type="domain" description="Glucose-1-phosphate adenylyltransferase/Bifunctional protein GlmU-like C-terminal hexapeptide" evidence="4">
    <location>
        <begin position="287"/>
        <end position="356"/>
    </location>
</feature>
<dbReference type="NCBIfam" id="TIGR02092">
    <property type="entry name" value="glgD"/>
    <property type="match status" value="1"/>
</dbReference>
<reference evidence="5 6" key="1">
    <citation type="submission" date="2016-10" db="EMBL/GenBank/DDBJ databases">
        <authorList>
            <person name="de Groot N.N."/>
        </authorList>
    </citation>
    <scope>NUCLEOTIDE SEQUENCE [LARGE SCALE GENOMIC DNA]</scope>
    <source>
        <strain evidence="5 6">AR40</strain>
    </source>
</reference>